<dbReference type="STRING" id="1184251.TCELL_0277"/>
<dbReference type="SUPFAM" id="SSF47413">
    <property type="entry name" value="lambda repressor-like DNA-binding domains"/>
    <property type="match status" value="1"/>
</dbReference>
<dbReference type="InterPro" id="IPR001387">
    <property type="entry name" value="Cro/C1-type_HTH"/>
</dbReference>
<dbReference type="Gene3D" id="1.10.260.40">
    <property type="entry name" value="lambda repressor-like DNA-binding domains"/>
    <property type="match status" value="1"/>
</dbReference>
<evidence type="ECO:0000313" key="3">
    <source>
        <dbReference type="Proteomes" id="UP000005270"/>
    </source>
</evidence>
<dbReference type="InterPro" id="IPR004451">
    <property type="entry name" value="MJ0586"/>
</dbReference>
<dbReference type="CDD" id="cd00093">
    <property type="entry name" value="HTH_XRE"/>
    <property type="match status" value="1"/>
</dbReference>
<dbReference type="Pfam" id="PF01381">
    <property type="entry name" value="HTH_3"/>
    <property type="match status" value="1"/>
</dbReference>
<dbReference type="KEGG" id="thg:TCELL_0277"/>
<dbReference type="InParanoid" id="I3TD64"/>
<accession>I3TD64</accession>
<protein>
    <submittedName>
        <fullName evidence="2">Helix-turn-helix domain protein</fullName>
    </submittedName>
</protein>
<sequence length="167" mass="18946">MPCYCEICGREVLNERDCRKVVIEGSILHVCPDCYRKLVSSGKAKPYVEESKKPLVVTSQSKRVVTGASRGFGEEFEIVEDYAKRIREARERLGWTQAVLASKIKESENTIKRIESGRLKPSLELARRLEKVLGIKLIERTAEEPLQTGKGDEDYFTVGDLIRVSKK</sequence>
<dbReference type="GO" id="GO:0003677">
    <property type="term" value="F:DNA binding"/>
    <property type="evidence" value="ECO:0007669"/>
    <property type="project" value="InterPro"/>
</dbReference>
<dbReference type="eggNOG" id="arCOG01863">
    <property type="taxonomic scope" value="Archaea"/>
</dbReference>
<name>I3TD64_THEC1</name>
<dbReference type="SMART" id="SM00530">
    <property type="entry name" value="HTH_XRE"/>
    <property type="match status" value="1"/>
</dbReference>
<dbReference type="OrthoDB" id="11138at2157"/>
<dbReference type="HOGENOM" id="CLU_130237_0_0_2"/>
<organism evidence="2 3">
    <name type="scientific">Thermogladius calderae (strain DSM 22663 / VKM B-2946 / 1633)</name>
    <dbReference type="NCBI Taxonomy" id="1184251"/>
    <lineage>
        <taxon>Archaea</taxon>
        <taxon>Thermoproteota</taxon>
        <taxon>Thermoprotei</taxon>
        <taxon>Desulfurococcales</taxon>
        <taxon>Desulfurococcaceae</taxon>
        <taxon>Thermogladius</taxon>
    </lineage>
</organism>
<dbReference type="EMBL" id="CP003531">
    <property type="protein sequence ID" value="AFK50702.1"/>
    <property type="molecule type" value="Genomic_DNA"/>
</dbReference>
<evidence type="ECO:0000313" key="2">
    <source>
        <dbReference type="EMBL" id="AFK50702.1"/>
    </source>
</evidence>
<dbReference type="NCBIfam" id="TIGR00270">
    <property type="entry name" value="multiprotein bridging factor aMBF1"/>
    <property type="match status" value="1"/>
</dbReference>
<proteinExistence type="predicted"/>
<dbReference type="InterPro" id="IPR010982">
    <property type="entry name" value="Lambda_DNA-bd_dom_sf"/>
</dbReference>
<dbReference type="RefSeq" id="WP_014736952.1">
    <property type="nucleotide sequence ID" value="NC_017954.1"/>
</dbReference>
<dbReference type="GeneID" id="13012561"/>
<dbReference type="FunCoup" id="I3TD64">
    <property type="interactions" value="126"/>
</dbReference>
<keyword evidence="3" id="KW-1185">Reference proteome</keyword>
<reference evidence="2 3" key="1">
    <citation type="journal article" date="2012" name="J. Bacteriol.">
        <title>Complete genome sequence of the hyperthermophilic cellulolytic Crenarchaeon 'Thermogladius cellulolyticus' 1633.</title>
        <authorList>
            <person name="Mardanov A.V."/>
            <person name="Kochetkova T.V."/>
            <person name="Beletsky A.V."/>
            <person name="Bonch-Osmolovskaya E.A."/>
            <person name="Ravin N.V."/>
            <person name="Skryabin K.G."/>
        </authorList>
    </citation>
    <scope>NUCLEOTIDE SEQUENCE [LARGE SCALE GENOMIC DNA]</scope>
    <source>
        <strain evidence="3">DSM 22663 / VKM B-2946 / 1633</strain>
    </source>
</reference>
<feature type="domain" description="HTH cro/C1-type" evidence="1">
    <location>
        <begin position="86"/>
        <end position="140"/>
    </location>
</feature>
<dbReference type="PROSITE" id="PS50943">
    <property type="entry name" value="HTH_CROC1"/>
    <property type="match status" value="1"/>
</dbReference>
<evidence type="ECO:0000259" key="1">
    <source>
        <dbReference type="PROSITE" id="PS50943"/>
    </source>
</evidence>
<dbReference type="AlphaFoldDB" id="I3TD64"/>
<dbReference type="Proteomes" id="UP000005270">
    <property type="component" value="Chromosome"/>
</dbReference>
<gene>
    <name evidence="2" type="ordered locus">TCELL_0277</name>
</gene>